<dbReference type="EMBL" id="JAPJZH010000004">
    <property type="protein sequence ID" value="MDA4845325.1"/>
    <property type="molecule type" value="Genomic_DNA"/>
</dbReference>
<organism evidence="2 3">
    <name type="scientific">Hoeflea poritis</name>
    <dbReference type="NCBI Taxonomy" id="2993659"/>
    <lineage>
        <taxon>Bacteria</taxon>
        <taxon>Pseudomonadati</taxon>
        <taxon>Pseudomonadota</taxon>
        <taxon>Alphaproteobacteria</taxon>
        <taxon>Hyphomicrobiales</taxon>
        <taxon>Rhizobiaceae</taxon>
        <taxon>Hoeflea</taxon>
    </lineage>
</organism>
<keyword evidence="3" id="KW-1185">Reference proteome</keyword>
<sequence length="507" mass="56457">MSNAQTFERQGRPLAVTNWPAIVGCAAVVALSVLLNARIGTNTDVSWIITILERMAAGERLYHDIVETNPPFTMWLYQPAFQLAQFLSIRPETAVFIFTYLAGLASLALTYRITERAGLTSNETHWWLWPALAAVFFVLPGSVFAQREHVGLMMLLPLLAIQAWRMREDAQSQIPAYLAIVAGAAGSVIILVKPHWALAIVFPAIYVAWSRRSILSVFRLEYWVIGAIAAAYMASVLVLYPVFLESMYPMLKQLYLPISNASGRWTPIFVKFILLLAVWSLLRMQSAKAPLSDITVLASIGFFAGMYGLGKGWDYHLYPSIATGMIASVVALDAALRTARRASIICWMAVFMGCIASLYFGLTNHVRKGPEPAIVEAIRDHHEKPAIAVVGADIGLAFPLTRLVNGTFHSAYCSDWASAHALIRLIREKSSLSDGDRLWLETFLATYIDAKIAEFTDHDPDIVIVSQNTLWAKHLLAEDAFQSVMLRYEPLVENQRYVVFKRKADAT</sequence>
<comment type="caution">
    <text evidence="2">The sequence shown here is derived from an EMBL/GenBank/DDBJ whole genome shotgun (WGS) entry which is preliminary data.</text>
</comment>
<protein>
    <recommendedName>
        <fullName evidence="4">Glycosyltransferase RgtA/B/C/D-like domain-containing protein</fullName>
    </recommendedName>
</protein>
<feature type="transmembrane region" description="Helical" evidence="1">
    <location>
        <begin position="198"/>
        <end position="215"/>
    </location>
</feature>
<feature type="transmembrane region" description="Helical" evidence="1">
    <location>
        <begin position="126"/>
        <end position="145"/>
    </location>
</feature>
<accession>A0ABT4VMD5</accession>
<reference evidence="2" key="1">
    <citation type="submission" date="2022-11" db="EMBL/GenBank/DDBJ databases">
        <title>Hoeflea poritis sp. nov., isolated from scleractinian coral Porites lutea.</title>
        <authorList>
            <person name="Zhang G."/>
            <person name="Wei Q."/>
            <person name="Cai L."/>
        </authorList>
    </citation>
    <scope>NUCLEOTIDE SEQUENCE</scope>
    <source>
        <strain evidence="2">E7-10</strain>
    </source>
</reference>
<evidence type="ECO:0000256" key="1">
    <source>
        <dbReference type="SAM" id="Phobius"/>
    </source>
</evidence>
<feature type="transmembrane region" description="Helical" evidence="1">
    <location>
        <begin position="289"/>
        <end position="309"/>
    </location>
</feature>
<gene>
    <name evidence="2" type="ORF">OOZ53_08195</name>
</gene>
<feature type="transmembrane region" description="Helical" evidence="1">
    <location>
        <begin position="222"/>
        <end position="244"/>
    </location>
</feature>
<proteinExistence type="predicted"/>
<feature type="transmembrane region" description="Helical" evidence="1">
    <location>
        <begin position="94"/>
        <end position="114"/>
    </location>
</feature>
<evidence type="ECO:0008006" key="4">
    <source>
        <dbReference type="Google" id="ProtNLM"/>
    </source>
</evidence>
<feature type="transmembrane region" description="Helical" evidence="1">
    <location>
        <begin position="315"/>
        <end position="332"/>
    </location>
</feature>
<evidence type="ECO:0000313" key="3">
    <source>
        <dbReference type="Proteomes" id="UP001148313"/>
    </source>
</evidence>
<feature type="transmembrane region" description="Helical" evidence="1">
    <location>
        <begin position="174"/>
        <end position="192"/>
    </location>
</feature>
<keyword evidence="1" id="KW-0812">Transmembrane</keyword>
<feature type="transmembrane region" description="Helical" evidence="1">
    <location>
        <begin position="264"/>
        <end position="282"/>
    </location>
</feature>
<keyword evidence="1" id="KW-1133">Transmembrane helix</keyword>
<dbReference type="RefSeq" id="WP_271088945.1">
    <property type="nucleotide sequence ID" value="NZ_JAPJZH010000004.1"/>
</dbReference>
<evidence type="ECO:0000313" key="2">
    <source>
        <dbReference type="EMBL" id="MDA4845325.1"/>
    </source>
</evidence>
<name>A0ABT4VMD5_9HYPH</name>
<keyword evidence="1" id="KW-0472">Membrane</keyword>
<feature type="transmembrane region" description="Helical" evidence="1">
    <location>
        <begin position="19"/>
        <end position="37"/>
    </location>
</feature>
<dbReference type="Proteomes" id="UP001148313">
    <property type="component" value="Unassembled WGS sequence"/>
</dbReference>
<feature type="transmembrane region" description="Helical" evidence="1">
    <location>
        <begin position="344"/>
        <end position="362"/>
    </location>
</feature>